<dbReference type="Proteomes" id="UP001177120">
    <property type="component" value="Unassembled WGS sequence"/>
</dbReference>
<proteinExistence type="predicted"/>
<dbReference type="RefSeq" id="WP_205492092.1">
    <property type="nucleotide sequence ID" value="NZ_JAFHAP010000001.1"/>
</dbReference>
<dbReference type="PANTHER" id="PTHR33744">
    <property type="entry name" value="CARBOHYDRATE DIACID REGULATOR"/>
    <property type="match status" value="1"/>
</dbReference>
<evidence type="ECO:0000313" key="3">
    <source>
        <dbReference type="Proteomes" id="UP001177120"/>
    </source>
</evidence>
<reference evidence="2" key="1">
    <citation type="journal article" date="2024" name="Int. J. Syst. Evol. Microbiol.">
        <title>Polycladomyces zharkentensis sp. nov., a novel thermophilic cellulose- and starch-degrading member of the Bacillota from a geothermal aquifer in Kazakhstan.</title>
        <authorList>
            <person name="Mashzhan A."/>
            <person name="Kistaubayeva A."/>
            <person name="Javier-Lopez R."/>
            <person name="Bissenova U."/>
            <person name="Bissenbay A."/>
            <person name="Birkeland N.K."/>
        </authorList>
    </citation>
    <scope>NUCLEOTIDE SEQUENCE</scope>
    <source>
        <strain evidence="2">ZKZ2T</strain>
    </source>
</reference>
<dbReference type="InterPro" id="IPR051448">
    <property type="entry name" value="CdaR-like_regulators"/>
</dbReference>
<name>A0ABS2WEI8_9BACL</name>
<gene>
    <name evidence="2" type="ORF">JQC72_00135</name>
</gene>
<dbReference type="Pfam" id="PF13556">
    <property type="entry name" value="HTH_30"/>
    <property type="match status" value="1"/>
</dbReference>
<dbReference type="InterPro" id="IPR025736">
    <property type="entry name" value="PucR_C-HTH_dom"/>
</dbReference>
<sequence length="329" mass="38102">MNQKWVSWALRLRQMLGAEVRIVRTGEARNTQHAYLPIPEAEWWSLEIAAPLTERERKLVTALLTEWTHENESSAKREGFAERIARWLHDAERDPDTPVPIELSERDWEGRVPLLVMHAKAAFPPAALAVLESYFERQAWLVPMRERELLVLVPASLIQTDEETTLTEELYRAGEGLVEVAAAEIGETVTVVIHPPLFDPDQLPVAVKELRAAWRLGRRFHPQRAVIATWNARMERLLMEIPDDAVRQWLTQSPTPFWEDGELRETLTALFRHNLNLSETARALYVHRNTLLYRLERLKQETGLDARRFEDAVYIYTVLLLTATEAHEE</sequence>
<dbReference type="Gene3D" id="1.10.10.2840">
    <property type="entry name" value="PucR C-terminal helix-turn-helix domain"/>
    <property type="match status" value="1"/>
</dbReference>
<keyword evidence="3" id="KW-1185">Reference proteome</keyword>
<evidence type="ECO:0000313" key="2">
    <source>
        <dbReference type="EMBL" id="MBN2907928.1"/>
    </source>
</evidence>
<dbReference type="EMBL" id="JAFHAP010000001">
    <property type="protein sequence ID" value="MBN2907928.1"/>
    <property type="molecule type" value="Genomic_DNA"/>
</dbReference>
<comment type="caution">
    <text evidence="2">The sequence shown here is derived from an EMBL/GenBank/DDBJ whole genome shotgun (WGS) entry which is preliminary data.</text>
</comment>
<feature type="domain" description="PucR C-terminal helix-turn-helix" evidence="1">
    <location>
        <begin position="263"/>
        <end position="320"/>
    </location>
</feature>
<dbReference type="SUPFAM" id="SSF46689">
    <property type="entry name" value="Homeodomain-like"/>
    <property type="match status" value="1"/>
</dbReference>
<protein>
    <submittedName>
        <fullName evidence="2">Helix-turn-helix domain-containing protein</fullName>
    </submittedName>
</protein>
<dbReference type="InterPro" id="IPR042070">
    <property type="entry name" value="PucR_C-HTH_sf"/>
</dbReference>
<accession>A0ABS2WEI8</accession>
<organism evidence="2 3">
    <name type="scientific">Polycladomyces zharkentensis</name>
    <dbReference type="NCBI Taxonomy" id="2807616"/>
    <lineage>
        <taxon>Bacteria</taxon>
        <taxon>Bacillati</taxon>
        <taxon>Bacillota</taxon>
        <taxon>Bacilli</taxon>
        <taxon>Bacillales</taxon>
        <taxon>Thermoactinomycetaceae</taxon>
        <taxon>Polycladomyces</taxon>
    </lineage>
</organism>
<dbReference type="InterPro" id="IPR009057">
    <property type="entry name" value="Homeodomain-like_sf"/>
</dbReference>
<dbReference type="PANTHER" id="PTHR33744:SF15">
    <property type="entry name" value="CARBOHYDRATE DIACID REGULATOR"/>
    <property type="match status" value="1"/>
</dbReference>
<evidence type="ECO:0000259" key="1">
    <source>
        <dbReference type="Pfam" id="PF13556"/>
    </source>
</evidence>